<evidence type="ECO:0000313" key="1">
    <source>
        <dbReference type="EMBL" id="RKT59904.1"/>
    </source>
</evidence>
<organism evidence="1 2">
    <name type="scientific">Coprobacter fastidiosus NSB1 = JCM 33896</name>
    <dbReference type="NCBI Taxonomy" id="1349822"/>
    <lineage>
        <taxon>Bacteria</taxon>
        <taxon>Pseudomonadati</taxon>
        <taxon>Bacteroidota</taxon>
        <taxon>Bacteroidia</taxon>
        <taxon>Bacteroidales</taxon>
        <taxon>Barnesiellaceae</taxon>
        <taxon>Coprobacter</taxon>
    </lineage>
</organism>
<gene>
    <name evidence="1" type="ORF">BC742_0829</name>
</gene>
<dbReference type="OrthoDB" id="6183734at2"/>
<dbReference type="EMBL" id="RBXN01000002">
    <property type="protein sequence ID" value="RKT59904.1"/>
    <property type="molecule type" value="Genomic_DNA"/>
</dbReference>
<comment type="caution">
    <text evidence="1">The sequence shown here is derived from an EMBL/GenBank/DDBJ whole genome shotgun (WGS) entry which is preliminary data.</text>
</comment>
<evidence type="ECO:0000313" key="2">
    <source>
        <dbReference type="Proteomes" id="UP000269493"/>
    </source>
</evidence>
<dbReference type="AlphaFoldDB" id="A0A495WFJ3"/>
<protein>
    <submittedName>
        <fullName evidence="1">Uncharacterized protein</fullName>
    </submittedName>
</protein>
<dbReference type="RefSeq" id="WP_022601719.1">
    <property type="nucleotide sequence ID" value="NZ_KI440808.1"/>
</dbReference>
<dbReference type="GeneID" id="92928380"/>
<reference evidence="1 2" key="1">
    <citation type="submission" date="2018-10" db="EMBL/GenBank/DDBJ databases">
        <title>Genomic Encyclopedia of Archaeal and Bacterial Type Strains, Phase II (KMG-II): from individual species to whole genera.</title>
        <authorList>
            <person name="Goeker M."/>
        </authorList>
    </citation>
    <scope>NUCLEOTIDE SEQUENCE [LARGE SCALE GENOMIC DNA]</scope>
    <source>
        <strain evidence="1 2">NSB1</strain>
    </source>
</reference>
<keyword evidence="2" id="KW-1185">Reference proteome</keyword>
<dbReference type="Proteomes" id="UP000269493">
    <property type="component" value="Unassembled WGS sequence"/>
</dbReference>
<name>A0A495WFJ3_9BACT</name>
<sequence length="255" mass="29301">MKDRITWVPSLLTGELIPKKISDPDFLRIIEPYLTSNPTGLSADTLRSISRSDKDIEYGTVVRQYNTSGNGHSLELKADPITKGQAPYVKNGFLYHPWNGDMDNLPDTETTGFIHTHPGPRPSSPSPGDMWVFAESQKDRKNTNNSLMATFTPDTEYYITIEDQEKMKKALNDGVFTYANRDFHIDQKKRKSQEQNFIQRYLKNEGLKGVFGIYRRCYRNGKLDGFEKAVLDENGEYRWKPIKGQYNIVPKTSFE</sequence>
<proteinExistence type="predicted"/>
<accession>A0A495WFJ3</accession>